<evidence type="ECO:0000313" key="2">
    <source>
        <dbReference type="EMBL" id="OIJ16418.1"/>
    </source>
</evidence>
<evidence type="ECO:0000313" key="3">
    <source>
        <dbReference type="EMBL" id="QOY33904.1"/>
    </source>
</evidence>
<keyword evidence="1" id="KW-1133">Transmembrane helix</keyword>
<feature type="transmembrane region" description="Helical" evidence="1">
    <location>
        <begin position="6"/>
        <end position="23"/>
    </location>
</feature>
<dbReference type="EMBL" id="CP063356">
    <property type="protein sequence ID" value="QOY33904.1"/>
    <property type="molecule type" value="Genomic_DNA"/>
</dbReference>
<evidence type="ECO:0000313" key="4">
    <source>
        <dbReference type="Proteomes" id="UP000180175"/>
    </source>
</evidence>
<dbReference type="RefSeq" id="WP_071317182.1">
    <property type="nucleotide sequence ID" value="NZ_CP063356.2"/>
</dbReference>
<protein>
    <submittedName>
        <fullName evidence="3">YtpI family protein</fullName>
    </submittedName>
</protein>
<dbReference type="Proteomes" id="UP000180175">
    <property type="component" value="Chromosome"/>
</dbReference>
<keyword evidence="4" id="KW-1185">Reference proteome</keyword>
<reference evidence="3 4" key="3">
    <citation type="journal article" date="2019" name="Int. J. Syst. Evol. Microbiol.">
        <title>Anaerobacillus isosaccharinicus sp. nov., an alkaliphilic bacterium which degrades isosaccharinic acid.</title>
        <authorList>
            <person name="Bassil N.M."/>
            <person name="Lloyd J.R."/>
        </authorList>
    </citation>
    <scope>NUCLEOTIDE SEQUENCE [LARGE SCALE GENOMIC DNA]</scope>
    <source>
        <strain evidence="3 4">NB2006</strain>
    </source>
</reference>
<name>A0A1S2LV68_9BACI</name>
<feature type="transmembrane region" description="Helical" evidence="1">
    <location>
        <begin position="35"/>
        <end position="55"/>
    </location>
</feature>
<accession>A0A1S2LV68</accession>
<dbReference type="EMBL" id="LQXD01000100">
    <property type="protein sequence ID" value="OIJ16418.1"/>
    <property type="molecule type" value="Genomic_DNA"/>
</dbReference>
<reference evidence="3 4" key="2">
    <citation type="journal article" date="2017" name="Genome Announc.">
        <title>Draft Genome Sequences of Four Alkaliphilic Bacteria Belonging to the Anaerobacillus Genus.</title>
        <authorList>
            <person name="Bassil N.M."/>
            <person name="Lloyd J.R."/>
        </authorList>
    </citation>
    <scope>NUCLEOTIDE SEQUENCE [LARGE SCALE GENOMIC DNA]</scope>
    <source>
        <strain evidence="3 4">NB2006</strain>
    </source>
</reference>
<dbReference type="Pfam" id="PF14007">
    <property type="entry name" value="YtpI"/>
    <property type="match status" value="1"/>
</dbReference>
<reference evidence="3" key="4">
    <citation type="submission" date="2020-10" db="EMBL/GenBank/DDBJ databases">
        <authorList>
            <person name="Bassil N.M."/>
            <person name="Lloyd J.R."/>
        </authorList>
    </citation>
    <scope>NUCLEOTIDE SEQUENCE</scope>
    <source>
        <strain evidence="3">NB2006</strain>
    </source>
</reference>
<dbReference type="InterPro" id="IPR025618">
    <property type="entry name" value="YtpI"/>
</dbReference>
<organism evidence="2 4">
    <name type="scientific">Anaerobacillus isosaccharinicus</name>
    <dbReference type="NCBI Taxonomy" id="1532552"/>
    <lineage>
        <taxon>Bacteria</taxon>
        <taxon>Bacillati</taxon>
        <taxon>Bacillota</taxon>
        <taxon>Bacilli</taxon>
        <taxon>Bacillales</taxon>
        <taxon>Bacillaceae</taxon>
        <taxon>Anaerobacillus</taxon>
    </lineage>
</organism>
<proteinExistence type="predicted"/>
<dbReference type="KEGG" id="aia:AWH56_014220"/>
<dbReference type="AlphaFoldDB" id="A0A1S2LV68"/>
<dbReference type="OrthoDB" id="2453019at2"/>
<sequence>MITTIFIVVSAVLYIFFKVKYFQAKAPIEKKLISTKGNIAIGVFLVSFGLNQIVIATTVALVIGVIFIGLGTANVFFGYKAYKHYFPLMMQEANGKS</sequence>
<gene>
    <name evidence="3" type="ORF">AWH56_014220</name>
    <name evidence="2" type="ORF">AWH56_11115</name>
</gene>
<evidence type="ECO:0000256" key="1">
    <source>
        <dbReference type="SAM" id="Phobius"/>
    </source>
</evidence>
<feature type="transmembrane region" description="Helical" evidence="1">
    <location>
        <begin position="61"/>
        <end position="82"/>
    </location>
</feature>
<reference evidence="2 4" key="1">
    <citation type="submission" date="2016-10" db="EMBL/GenBank/DDBJ databases">
        <title>Draft genome sequences of four alkaliphilic bacteria belonging to the Anaerobacillus genus.</title>
        <authorList>
            <person name="Bassil N.M."/>
            <person name="Lloyd J.R."/>
        </authorList>
    </citation>
    <scope>NUCLEOTIDE SEQUENCE [LARGE SCALE GENOMIC DNA]</scope>
    <source>
        <strain evidence="2 4">NB2006</strain>
    </source>
</reference>
<keyword evidence="1" id="KW-0812">Transmembrane</keyword>
<keyword evidence="1" id="KW-0472">Membrane</keyword>